<dbReference type="InterPro" id="IPR036875">
    <property type="entry name" value="Znf_CCHC_sf"/>
</dbReference>
<feature type="compositionally biased region" description="Basic and acidic residues" evidence="2">
    <location>
        <begin position="125"/>
        <end position="139"/>
    </location>
</feature>
<evidence type="ECO:0000313" key="4">
    <source>
        <dbReference type="EMBL" id="KAE8278113.1"/>
    </source>
</evidence>
<dbReference type="PROSITE" id="PS50158">
    <property type="entry name" value="ZF_CCHC"/>
    <property type="match status" value="1"/>
</dbReference>
<keyword evidence="1" id="KW-0863">Zinc-finger</keyword>
<evidence type="ECO:0000256" key="1">
    <source>
        <dbReference type="PROSITE-ProRule" id="PRU00047"/>
    </source>
</evidence>
<feature type="compositionally biased region" description="Low complexity" evidence="2">
    <location>
        <begin position="89"/>
        <end position="98"/>
    </location>
</feature>
<dbReference type="Pfam" id="PF00098">
    <property type="entry name" value="zf-CCHC"/>
    <property type="match status" value="1"/>
</dbReference>
<feature type="compositionally biased region" description="Basic and acidic residues" evidence="2">
    <location>
        <begin position="198"/>
        <end position="207"/>
    </location>
</feature>
<feature type="compositionally biased region" description="Low complexity" evidence="2">
    <location>
        <begin position="535"/>
        <end position="546"/>
    </location>
</feature>
<proteinExistence type="predicted"/>
<evidence type="ECO:0000259" key="3">
    <source>
        <dbReference type="PROSITE" id="PS50158"/>
    </source>
</evidence>
<feature type="domain" description="CCHC-type" evidence="3">
    <location>
        <begin position="503"/>
        <end position="517"/>
    </location>
</feature>
<dbReference type="GO" id="GO:0003676">
    <property type="term" value="F:nucleic acid binding"/>
    <property type="evidence" value="ECO:0007669"/>
    <property type="project" value="InterPro"/>
</dbReference>
<dbReference type="InterPro" id="IPR001878">
    <property type="entry name" value="Znf_CCHC"/>
</dbReference>
<protein>
    <recommendedName>
        <fullName evidence="3">CCHC-type domain-containing protein</fullName>
    </recommendedName>
</protein>
<reference evidence="4 5" key="1">
    <citation type="submission" date="2019-07" db="EMBL/GenBank/DDBJ databases">
        <title>Chromosome genome assembly for large yellow croaker.</title>
        <authorList>
            <person name="Xiao S."/>
        </authorList>
    </citation>
    <scope>NUCLEOTIDE SEQUENCE [LARGE SCALE GENOMIC DNA]</scope>
    <source>
        <strain evidence="4">JMULYC20181020</strain>
        <tissue evidence="4">Muscle</tissue>
    </source>
</reference>
<dbReference type="Gene3D" id="4.10.60.10">
    <property type="entry name" value="Zinc finger, CCHC-type"/>
    <property type="match status" value="1"/>
</dbReference>
<name>A0A6G0HFY5_LARCR</name>
<dbReference type="SMART" id="SM00343">
    <property type="entry name" value="ZnF_C2HC"/>
    <property type="match status" value="1"/>
</dbReference>
<keyword evidence="1" id="KW-0862">Zinc</keyword>
<evidence type="ECO:0000256" key="2">
    <source>
        <dbReference type="SAM" id="MobiDB-lite"/>
    </source>
</evidence>
<organism evidence="4 5">
    <name type="scientific">Larimichthys crocea</name>
    <name type="common">Large yellow croaker</name>
    <name type="synonym">Pseudosciaena crocea</name>
    <dbReference type="NCBI Taxonomy" id="215358"/>
    <lineage>
        <taxon>Eukaryota</taxon>
        <taxon>Metazoa</taxon>
        <taxon>Chordata</taxon>
        <taxon>Craniata</taxon>
        <taxon>Vertebrata</taxon>
        <taxon>Euteleostomi</taxon>
        <taxon>Actinopterygii</taxon>
        <taxon>Neopterygii</taxon>
        <taxon>Teleostei</taxon>
        <taxon>Neoteleostei</taxon>
        <taxon>Acanthomorphata</taxon>
        <taxon>Eupercaria</taxon>
        <taxon>Sciaenidae</taxon>
        <taxon>Larimichthys</taxon>
    </lineage>
</organism>
<keyword evidence="1" id="KW-0479">Metal-binding</keyword>
<feature type="region of interest" description="Disordered" evidence="2">
    <location>
        <begin position="179"/>
        <end position="207"/>
    </location>
</feature>
<dbReference type="GO" id="GO:0008270">
    <property type="term" value="F:zinc ion binding"/>
    <property type="evidence" value="ECO:0007669"/>
    <property type="project" value="UniProtKB-KW"/>
</dbReference>
<comment type="caution">
    <text evidence="4">The sequence shown here is derived from an EMBL/GenBank/DDBJ whole genome shotgun (WGS) entry which is preliminary data.</text>
</comment>
<gene>
    <name evidence="4" type="ORF">D5F01_LYC23807</name>
</gene>
<keyword evidence="5" id="KW-1185">Reference proteome</keyword>
<dbReference type="Proteomes" id="UP000424527">
    <property type="component" value="Unassembled WGS sequence"/>
</dbReference>
<feature type="region of interest" description="Disordered" evidence="2">
    <location>
        <begin position="125"/>
        <end position="152"/>
    </location>
</feature>
<dbReference type="AlphaFoldDB" id="A0A6G0HFY5"/>
<dbReference type="SUPFAM" id="SSF57756">
    <property type="entry name" value="Retrovirus zinc finger-like domains"/>
    <property type="match status" value="1"/>
</dbReference>
<accession>A0A6G0HFY5</accession>
<feature type="compositionally biased region" description="Basic and acidic residues" evidence="2">
    <location>
        <begin position="25"/>
        <end position="44"/>
    </location>
</feature>
<evidence type="ECO:0000313" key="5">
    <source>
        <dbReference type="Proteomes" id="UP000424527"/>
    </source>
</evidence>
<feature type="region of interest" description="Disordered" evidence="2">
    <location>
        <begin position="524"/>
        <end position="561"/>
    </location>
</feature>
<sequence length="561" mass="63363">MTPETKSKQRPTSSASGGPCTLKTQLKDKDADGKKKTLKSIREDSNDDIFIGGYAPSIKKLLARAERRGKKTSNARKTPDPSDSDDDSNTSISSVDSDSSQKWEEVLEEEFCRLEQADEKIRSMKKELREMKEAQDRLSETLQEESSPEERKHVEGMMEEVQLAESRCQIEVEKAIEERDTTTKKLKARLQSRQSTPQRRELRQKPEKSYKQYPVLVRERKLEYKPWPNTDMTEIIDKLPPLQEGAHPWISKLEEATMGIQPAMGDIKRLLANLLGVPEMEEILTRAGLHRYVATSVHDPELFSANKGCLWRALKDMYPTNVHPDNILIDLLGESENPRAYVARAHQQWRNVTGRDPDLNELEKSIMRDKIQQGLPQPVKNKLAEVVGLNSMTRSVFTDHIAHQVELHRKKEHAQKAQDQETLRKLNQIQLAGHKNKEKKQAPVMQEPSPPAQPPHLLATTPVTAQPPPVPVQPQGWRIPNSRGAGRGGRGMGNRDAYLPPPRCFNCGQVGHLARNCGRQVTGNLKGGYPHRGPGPRAQQWQQQRPPIGPVNPYRGPAPGF</sequence>
<dbReference type="EMBL" id="REGW02000036">
    <property type="protein sequence ID" value="KAE8278113.1"/>
    <property type="molecule type" value="Genomic_DNA"/>
</dbReference>
<feature type="region of interest" description="Disordered" evidence="2">
    <location>
        <begin position="1"/>
        <end position="103"/>
    </location>
</feature>
<feature type="region of interest" description="Disordered" evidence="2">
    <location>
        <begin position="434"/>
        <end position="491"/>
    </location>
</feature>